<proteinExistence type="predicted"/>
<accession>A0ACD5BDG2</accession>
<name>A0ACD5BDG2_9PSEU</name>
<keyword evidence="2" id="KW-1185">Reference proteome</keyword>
<sequence>MSTITKSIEVDADVSTVYNHWTRFADLPRYVVGLERVQQHDDTHTRWTIGIGGLKRTFDAAITDQRTDHLIAWESRTGPSHSGSLTLHRIDDTHTRITIDMNITPAGLVENAADKLGFLDRHVHIALDRFKHFIENIQTGN</sequence>
<organism evidence="1 2">
    <name type="scientific">Amycolatopsis coloradensis</name>
    <dbReference type="NCBI Taxonomy" id="76021"/>
    <lineage>
        <taxon>Bacteria</taxon>
        <taxon>Bacillati</taxon>
        <taxon>Actinomycetota</taxon>
        <taxon>Actinomycetes</taxon>
        <taxon>Pseudonocardiales</taxon>
        <taxon>Pseudonocardiaceae</taxon>
        <taxon>Amycolatopsis</taxon>
    </lineage>
</organism>
<reference evidence="1" key="1">
    <citation type="submission" date="2023-10" db="EMBL/GenBank/DDBJ databases">
        <title>Whole genome sequencing of actinobacterial strain Amycolatopsis sp. (BCA-696) identifies the underlying plant growth-promoting genes.</title>
        <authorList>
            <person name="Gandham P."/>
            <person name="Vadla N."/>
            <person name="Saji A."/>
            <person name="Srinivas V."/>
            <person name="Ruperao P."/>
            <person name="Selvanayagam S."/>
            <person name="Saxena R.K."/>
            <person name="Rathore A."/>
            <person name="Gopalakrishnan S."/>
            <person name="Thakur V."/>
        </authorList>
    </citation>
    <scope>NUCLEOTIDE SEQUENCE</scope>
    <source>
        <strain evidence="1">BCA-696</strain>
    </source>
</reference>
<evidence type="ECO:0000313" key="1">
    <source>
        <dbReference type="EMBL" id="WYW17406.1"/>
    </source>
</evidence>
<gene>
    <name evidence="1" type="ORF">LCL61_17800</name>
</gene>
<protein>
    <submittedName>
        <fullName evidence="1">SRPBCC family protein</fullName>
    </submittedName>
</protein>
<evidence type="ECO:0000313" key="2">
    <source>
        <dbReference type="Proteomes" id="UP001456344"/>
    </source>
</evidence>
<dbReference type="Proteomes" id="UP001456344">
    <property type="component" value="Chromosome"/>
</dbReference>
<dbReference type="EMBL" id="CP150484">
    <property type="protein sequence ID" value="WYW17406.1"/>
    <property type="molecule type" value="Genomic_DNA"/>
</dbReference>